<dbReference type="EMBL" id="ACCU02000004">
    <property type="protein sequence ID" value="EEE42960.2"/>
    <property type="molecule type" value="Genomic_DNA"/>
</dbReference>
<feature type="compositionally biased region" description="Polar residues" evidence="1">
    <location>
        <begin position="17"/>
        <end position="26"/>
    </location>
</feature>
<feature type="compositionally biased region" description="Polar residues" evidence="1">
    <location>
        <begin position="38"/>
        <end position="49"/>
    </location>
</feature>
<protein>
    <submittedName>
        <fullName evidence="2">Uncharacterized protein</fullName>
    </submittedName>
</protein>
<comment type="caution">
    <text evidence="2">The sequence shown here is derived from an EMBL/GenBank/DDBJ whole genome shotgun (WGS) entry which is preliminary data.</text>
</comment>
<reference evidence="2 3" key="2">
    <citation type="submission" date="2013-04" db="EMBL/GenBank/DDBJ databases">
        <authorList>
            <person name="Fiebig A."/>
            <person name="Pradella S."/>
            <person name="Wagner-Doebler I."/>
        </authorList>
    </citation>
    <scope>NUCLEOTIDE SEQUENCE [LARGE SCALE GENOMIC DNA]</scope>
    <source>
        <strain evidence="3">DSM 17067 / NCIMB 14079 / DFL-11</strain>
    </source>
</reference>
<feature type="region of interest" description="Disordered" evidence="1">
    <location>
        <begin position="1"/>
        <end position="55"/>
    </location>
</feature>
<dbReference type="Proteomes" id="UP000004703">
    <property type="component" value="Chromosome"/>
</dbReference>
<reference evidence="2 3" key="1">
    <citation type="submission" date="2008-01" db="EMBL/GenBank/DDBJ databases">
        <authorList>
            <person name="Wagner-Dobler I."/>
            <person name="Ferriera S."/>
            <person name="Johnson J."/>
            <person name="Kravitz S."/>
            <person name="Beeson K."/>
            <person name="Sutton G."/>
            <person name="Rogers Y.-H."/>
            <person name="Friedman R."/>
            <person name="Frazier M."/>
            <person name="Venter J.C."/>
        </authorList>
    </citation>
    <scope>NUCLEOTIDE SEQUENCE [LARGE SCALE GENOMIC DNA]</scope>
    <source>
        <strain evidence="3">DSM 17067 / NCIMB 14079 / DFL-11</strain>
    </source>
</reference>
<proteinExistence type="predicted"/>
<evidence type="ECO:0000256" key="1">
    <source>
        <dbReference type="SAM" id="MobiDB-lite"/>
    </source>
</evidence>
<feature type="compositionally biased region" description="Low complexity" evidence="1">
    <location>
        <begin position="187"/>
        <end position="201"/>
    </location>
</feature>
<dbReference type="AlphaFoldDB" id="A0A5E8GSU9"/>
<feature type="region of interest" description="Disordered" evidence="1">
    <location>
        <begin position="170"/>
        <end position="217"/>
    </location>
</feature>
<name>A0A5E8GSU9_ROSAD</name>
<evidence type="ECO:0000313" key="2">
    <source>
        <dbReference type="EMBL" id="EEE42960.2"/>
    </source>
</evidence>
<organism evidence="2 3">
    <name type="scientific">Roseibium alexandrii (strain DSM 17067 / NCIMB 14079 / DFL-11)</name>
    <name type="common">Labrenzia alexandrii</name>
    <dbReference type="NCBI Taxonomy" id="244592"/>
    <lineage>
        <taxon>Bacteria</taxon>
        <taxon>Pseudomonadati</taxon>
        <taxon>Pseudomonadota</taxon>
        <taxon>Alphaproteobacteria</taxon>
        <taxon>Hyphomicrobiales</taxon>
        <taxon>Stappiaceae</taxon>
        <taxon>Roseibium</taxon>
    </lineage>
</organism>
<evidence type="ECO:0000313" key="3">
    <source>
        <dbReference type="Proteomes" id="UP000004703"/>
    </source>
</evidence>
<sequence>MPMPGRSLRSEPFEEGSTITDISPSFQGPLLSGGQGRTGTAQASRSKPGQTDLRPRADAVLGSLKNILNSTEFKSAPQLQAFLHFVVNAALNDQTETLKGITIAVEALGRDANFDPDKDPIVRVEAARLRSRLSKYYEGSGASDQVRISIPKGGYAPAFEFANMTATPGVPTSATAQHDYPPAERLSTAPTTSDTSSASSAHPGIEELSGPYDLPKTAHLRSPSARKLLKNAVSRPQIPIGWLLVTNAVCLAAGYWVGSE</sequence>
<accession>A0A5E8GSU9</accession>
<gene>
    <name evidence="2" type="ORF">SADFL11_246</name>
</gene>